<dbReference type="InParanoid" id="F0S0A8"/>
<dbReference type="InterPro" id="IPR036938">
    <property type="entry name" value="PAP2/HPO_sf"/>
</dbReference>
<dbReference type="AlphaFoldDB" id="F0S0A8"/>
<dbReference type="InterPro" id="IPR000326">
    <property type="entry name" value="PAP2/HPO"/>
</dbReference>
<feature type="transmembrane region" description="Helical" evidence="1">
    <location>
        <begin position="157"/>
        <end position="180"/>
    </location>
</feature>
<evidence type="ECO:0000256" key="1">
    <source>
        <dbReference type="SAM" id="Phobius"/>
    </source>
</evidence>
<dbReference type="EMBL" id="CP002543">
    <property type="protein sequence ID" value="ADY73787.1"/>
    <property type="molecule type" value="Genomic_DNA"/>
</dbReference>
<feature type="transmembrane region" description="Helical" evidence="1">
    <location>
        <begin position="117"/>
        <end position="136"/>
    </location>
</feature>
<feature type="domain" description="Phosphatidic acid phosphatase type 2/haloperoxidase" evidence="2">
    <location>
        <begin position="116"/>
        <end position="223"/>
    </location>
</feature>
<dbReference type="KEGG" id="dte:Dester_1150"/>
<proteinExistence type="predicted"/>
<dbReference type="RefSeq" id="WP_013638739.1">
    <property type="nucleotide sequence ID" value="NC_015185.1"/>
</dbReference>
<dbReference type="HOGENOM" id="CLU_059169_0_0_0"/>
<dbReference type="OrthoDB" id="9773582at2"/>
<dbReference type="eggNOG" id="COG0671">
    <property type="taxonomic scope" value="Bacteria"/>
</dbReference>
<evidence type="ECO:0000259" key="2">
    <source>
        <dbReference type="SMART" id="SM00014"/>
    </source>
</evidence>
<dbReference type="Pfam" id="PF01569">
    <property type="entry name" value="PAP2"/>
    <property type="match status" value="1"/>
</dbReference>
<keyword evidence="1" id="KW-1133">Transmembrane helix</keyword>
<dbReference type="SMART" id="SM00014">
    <property type="entry name" value="acidPPc"/>
    <property type="match status" value="1"/>
</dbReference>
<sequence length="246" mass="27776">MRGFFIFVLWFSYVVNAFAGSSSNLLKTYKKDVFYTVKGLKANKNSLLTFGGLLGFSFFLDKGTRTYVLNHQNTTLKNTADFTNYFGSGYILFPAVTALGTWGFLNNNYKLLEASVTSFESGLTAGLLTIGIKIAVGRKRPYGTDNPFRFKPFKKDTLFHSFPSGHTVMAWSMITPYAVYYKQPLLYLIPLSVNFARVYKNKHWLSDTVMSSGIGLAVGYFFSKRHLNKKIVLLPSKNNLMVGVRF</sequence>
<reference evidence="3 4" key="1">
    <citation type="journal article" date="2011" name="Stand. Genomic Sci.">
        <title>Complete genome sequence of the thermophilic sulfur-reducer Desulfurobacterium thermolithotrophum type strain (BSA(T)) from a deep-sea hydrothermal vent.</title>
        <authorList>
            <person name="Goker M."/>
            <person name="Daligault H."/>
            <person name="Mwirichia R."/>
            <person name="Lapidus A."/>
            <person name="Lucas S."/>
            <person name="Deshpande S."/>
            <person name="Pagani I."/>
            <person name="Tapia R."/>
            <person name="Cheng J.F."/>
            <person name="Goodwin L."/>
            <person name="Pitluck S."/>
            <person name="Liolios K."/>
            <person name="Ivanova N."/>
            <person name="Mavromatis K."/>
            <person name="Mikhailova N."/>
            <person name="Pati A."/>
            <person name="Chen A."/>
            <person name="Palaniappan K."/>
            <person name="Han C."/>
            <person name="Land M."/>
            <person name="Hauser L."/>
            <person name="Pan C."/>
            <person name="Brambilla E.M."/>
            <person name="Rohde M."/>
            <person name="Spring S."/>
            <person name="Sikorski J."/>
            <person name="Wirth R."/>
            <person name="Detter J.C."/>
            <person name="Woyke T."/>
            <person name="Bristow J."/>
            <person name="Eisen J.A."/>
            <person name="Markowitz V."/>
            <person name="Hugenholtz P."/>
            <person name="Kyrpides N.C."/>
            <person name="Klenk H.P."/>
        </authorList>
    </citation>
    <scope>NUCLEOTIDE SEQUENCE [LARGE SCALE GENOMIC DNA]</scope>
    <source>
        <strain evidence="4">DSM 11699 / BSA</strain>
    </source>
</reference>
<dbReference type="SUPFAM" id="SSF48317">
    <property type="entry name" value="Acid phosphatase/Vanadium-dependent haloperoxidase"/>
    <property type="match status" value="1"/>
</dbReference>
<feature type="transmembrane region" description="Helical" evidence="1">
    <location>
        <begin position="82"/>
        <end position="105"/>
    </location>
</feature>
<keyword evidence="1" id="KW-0812">Transmembrane</keyword>
<dbReference type="STRING" id="868864.Dester_1150"/>
<keyword evidence="1" id="KW-0472">Membrane</keyword>
<name>F0S0A8_DESTD</name>
<reference evidence="4" key="2">
    <citation type="submission" date="2011-02" db="EMBL/GenBank/DDBJ databases">
        <title>The complete genome of Desulfurobacterium thermolithotrophum DSM 11699.</title>
        <authorList>
            <consortium name="US DOE Joint Genome Institute (JGI-PGF)"/>
            <person name="Lucas S."/>
            <person name="Copeland A."/>
            <person name="Lapidus A."/>
            <person name="Bruce D."/>
            <person name="Goodwin L."/>
            <person name="Pitluck S."/>
            <person name="Kyrpides N."/>
            <person name="Mavromatis K."/>
            <person name="Pagani I."/>
            <person name="Ivanova N."/>
            <person name="Mikhailova N."/>
            <person name="Daligault H."/>
            <person name="Detter J.C."/>
            <person name="Tapia R."/>
            <person name="Han C."/>
            <person name="Land M."/>
            <person name="Hauser L."/>
            <person name="Markowitz V."/>
            <person name="Cheng J.-F."/>
            <person name="Hugenholtz P."/>
            <person name="Woyke T."/>
            <person name="Wu D."/>
            <person name="Spring S."/>
            <person name="Brambilla E."/>
            <person name="Klenk H.-P."/>
            <person name="Eisen J.A."/>
        </authorList>
    </citation>
    <scope>NUCLEOTIDE SEQUENCE [LARGE SCALE GENOMIC DNA]</scope>
    <source>
        <strain evidence="4">DSM 11699 / BSA</strain>
    </source>
</reference>
<keyword evidence="4" id="KW-1185">Reference proteome</keyword>
<organism evidence="3 4">
    <name type="scientific">Desulfurobacterium thermolithotrophum (strain DSM 11699 / BSA)</name>
    <dbReference type="NCBI Taxonomy" id="868864"/>
    <lineage>
        <taxon>Bacteria</taxon>
        <taxon>Pseudomonadati</taxon>
        <taxon>Aquificota</taxon>
        <taxon>Aquificia</taxon>
        <taxon>Desulfurobacteriales</taxon>
        <taxon>Desulfurobacteriaceae</taxon>
        <taxon>Desulfurobacterium</taxon>
    </lineage>
</organism>
<evidence type="ECO:0000313" key="4">
    <source>
        <dbReference type="Proteomes" id="UP000007102"/>
    </source>
</evidence>
<dbReference type="Proteomes" id="UP000007102">
    <property type="component" value="Chromosome"/>
</dbReference>
<evidence type="ECO:0000313" key="3">
    <source>
        <dbReference type="EMBL" id="ADY73787.1"/>
    </source>
</evidence>
<dbReference type="Gene3D" id="1.20.144.10">
    <property type="entry name" value="Phosphatidic acid phosphatase type 2/haloperoxidase"/>
    <property type="match status" value="1"/>
</dbReference>
<accession>F0S0A8</accession>
<gene>
    <name evidence="3" type="ordered locus">Dester_1150</name>
</gene>
<protein>
    <submittedName>
        <fullName evidence="3">Phosphoesterase PA-phosphatase related protein</fullName>
    </submittedName>
</protein>
<feature type="transmembrane region" description="Helical" evidence="1">
    <location>
        <begin position="204"/>
        <end position="222"/>
    </location>
</feature>